<comment type="caution">
    <text evidence="1">The sequence shown here is derived from an EMBL/GenBank/DDBJ whole genome shotgun (WGS) entry which is preliminary data.</text>
</comment>
<dbReference type="Proteomes" id="UP000273500">
    <property type="component" value="Unassembled WGS sequence"/>
</dbReference>
<gene>
    <name evidence="1" type="ORF">EI291_02180</name>
</gene>
<dbReference type="OrthoDB" id="1491980at2"/>
<sequence>MIPINNVFENLDATYKAFKDFIIDRNYSEQNNEICWPSYKSGISKQVYSKQYEDLIANRQFTFLLTDRSAVQIYYSYDNTGLKKIRLAYYPAPKTINIEREDIDTYYGETFSEALEAHYMLLHDLMGQGISVSNTTHVRFDYDRDVTSHNTNHLQIDGIQELRIPFKHIILPFHFVDFIIQNTYSDEYFKINKSPNIVYLLASSNKNLTDVDIGHDYYSIFMSM</sequence>
<evidence type="ECO:0000313" key="2">
    <source>
        <dbReference type="Proteomes" id="UP000273500"/>
    </source>
</evidence>
<dbReference type="Pfam" id="PF10053">
    <property type="entry name" value="DUF2290"/>
    <property type="match status" value="1"/>
</dbReference>
<name>A0A428KWP7_9BACT</name>
<organism evidence="1 2">
    <name type="scientific">Hymenobacter rigui</name>
    <dbReference type="NCBI Taxonomy" id="334424"/>
    <lineage>
        <taxon>Bacteria</taxon>
        <taxon>Pseudomonadati</taxon>
        <taxon>Bacteroidota</taxon>
        <taxon>Cytophagia</taxon>
        <taxon>Cytophagales</taxon>
        <taxon>Hymenobacteraceae</taxon>
        <taxon>Hymenobacter</taxon>
    </lineage>
</organism>
<proteinExistence type="predicted"/>
<keyword evidence="2" id="KW-1185">Reference proteome</keyword>
<dbReference type="InterPro" id="IPR018742">
    <property type="entry name" value="DUF2290"/>
</dbReference>
<reference evidence="1 2" key="1">
    <citation type="submission" date="2018-12" db="EMBL/GenBank/DDBJ databases">
        <authorList>
            <person name="Feng G."/>
            <person name="Zhu H."/>
        </authorList>
    </citation>
    <scope>NUCLEOTIDE SEQUENCE [LARGE SCALE GENOMIC DNA]</scope>
    <source>
        <strain evidence="1 2">KCTC 12533</strain>
    </source>
</reference>
<dbReference type="EMBL" id="RWIT01000001">
    <property type="protein sequence ID" value="RSK51145.1"/>
    <property type="molecule type" value="Genomic_DNA"/>
</dbReference>
<protein>
    <submittedName>
        <fullName evidence="1">DUF2290 domain-containing protein</fullName>
    </submittedName>
</protein>
<dbReference type="RefSeq" id="WP_125417623.1">
    <property type="nucleotide sequence ID" value="NZ_RWIT01000001.1"/>
</dbReference>
<accession>A0A428KWP7</accession>
<evidence type="ECO:0000313" key="1">
    <source>
        <dbReference type="EMBL" id="RSK51145.1"/>
    </source>
</evidence>
<dbReference type="AlphaFoldDB" id="A0A428KWP7"/>